<dbReference type="PANTHER" id="PTHR11472">
    <property type="entry name" value="DNA REPAIR DEAD HELICASE RAD3/XP-D SUBFAMILY MEMBER"/>
    <property type="match status" value="1"/>
</dbReference>
<proteinExistence type="predicted"/>
<dbReference type="InterPro" id="IPR010614">
    <property type="entry name" value="RAD3-like_helicase_DEAD"/>
</dbReference>
<dbReference type="InterPro" id="IPR027417">
    <property type="entry name" value="P-loop_NTPase"/>
</dbReference>
<dbReference type="InParanoid" id="A0A0V0QZ19"/>
<dbReference type="GO" id="GO:0016818">
    <property type="term" value="F:hydrolase activity, acting on acid anhydrides, in phosphorus-containing anhydrides"/>
    <property type="evidence" value="ECO:0007669"/>
    <property type="project" value="InterPro"/>
</dbReference>
<organism evidence="5 6">
    <name type="scientific">Pseudocohnilembus persalinus</name>
    <name type="common">Ciliate</name>
    <dbReference type="NCBI Taxonomy" id="266149"/>
    <lineage>
        <taxon>Eukaryota</taxon>
        <taxon>Sar</taxon>
        <taxon>Alveolata</taxon>
        <taxon>Ciliophora</taxon>
        <taxon>Intramacronucleata</taxon>
        <taxon>Oligohymenophorea</taxon>
        <taxon>Scuticociliatia</taxon>
        <taxon>Philasterida</taxon>
        <taxon>Pseudocohnilembidae</taxon>
        <taxon>Pseudocohnilembus</taxon>
    </lineage>
</organism>
<sequence>MNQLQQDEIFQLRKTLTDNFPFKPYDIQVNFAFSLYQALNQHKKLSILESPTGTGKTLSIISGSFQWLLENQFNYKKIQENVMKEENQKENQDLDLEGIPDWLMNAEDFQERNYKICVQKFQDQIVLKKQKFQLFMQNLQDNLQKKGWNKQMIIDQKKREQEKNGNNNHSLQEKEEQILKQYEIDLIQNKQGKNQFDKQNMKNNNKSEFGIQNKNRNQHLNQFQQIQQQEDIFNELERFQIIYASKTHSQISQFVNEIKKTKFGQKFRVITLSSRNQLCLDKQGKEFLREKQDFYQKSQQDFQNKNENENKIHDIEEMKQSAENCEICPYYLSKQAVKYADIICLPYVSLIDEKTRAGFGLNLKNKILIMDEAHNLLDASNQILSNELSFRQVSQVIQELQFYLNKYKSRLKSQNQMYIKQLLSLGQNIFNFMKTQFEQNKKEQSQNQGYKKISNLKFLSEIKIDNFDVFQLQKFIQESRLSHKVIDEAYSLVLTGGYLKL</sequence>
<gene>
    <name evidence="5" type="ORF">PPERSA_11032</name>
</gene>
<dbReference type="PANTHER" id="PTHR11472:SF41">
    <property type="entry name" value="ATP-DEPENDENT DNA HELICASE DDX11-RELATED"/>
    <property type="match status" value="1"/>
</dbReference>
<dbReference type="GO" id="GO:0005634">
    <property type="term" value="C:nucleus"/>
    <property type="evidence" value="ECO:0007669"/>
    <property type="project" value="TreeGrafter"/>
</dbReference>
<dbReference type="SMART" id="SM00488">
    <property type="entry name" value="DEXDc2"/>
    <property type="match status" value="1"/>
</dbReference>
<dbReference type="AlphaFoldDB" id="A0A0V0QZ19"/>
<dbReference type="Proteomes" id="UP000054937">
    <property type="component" value="Unassembled WGS sequence"/>
</dbReference>
<feature type="domain" description="Helicase ATP-binding" evidence="4">
    <location>
        <begin position="14"/>
        <end position="423"/>
    </location>
</feature>
<dbReference type="InterPro" id="IPR014013">
    <property type="entry name" value="Helic_SF1/SF2_ATP-bd_DinG/Rad3"/>
</dbReference>
<evidence type="ECO:0000313" key="5">
    <source>
        <dbReference type="EMBL" id="KRX07483.1"/>
    </source>
</evidence>
<dbReference type="GO" id="GO:0003678">
    <property type="term" value="F:DNA helicase activity"/>
    <property type="evidence" value="ECO:0007669"/>
    <property type="project" value="InterPro"/>
</dbReference>
<comment type="caution">
    <text evidence="5">The sequence shown here is derived from an EMBL/GenBank/DDBJ whole genome shotgun (WGS) entry which is preliminary data.</text>
</comment>
<evidence type="ECO:0000256" key="1">
    <source>
        <dbReference type="ARBA" id="ARBA00022741"/>
    </source>
</evidence>
<evidence type="ECO:0000256" key="3">
    <source>
        <dbReference type="ARBA" id="ARBA00022840"/>
    </source>
</evidence>
<dbReference type="PROSITE" id="PS51193">
    <property type="entry name" value="HELICASE_ATP_BIND_2"/>
    <property type="match status" value="1"/>
</dbReference>
<dbReference type="Pfam" id="PF06733">
    <property type="entry name" value="DEAD_2"/>
    <property type="match status" value="1"/>
</dbReference>
<evidence type="ECO:0000259" key="4">
    <source>
        <dbReference type="PROSITE" id="PS51193"/>
    </source>
</evidence>
<dbReference type="GO" id="GO:0005524">
    <property type="term" value="F:ATP binding"/>
    <property type="evidence" value="ECO:0007669"/>
    <property type="project" value="UniProtKB-KW"/>
</dbReference>
<dbReference type="GO" id="GO:0003677">
    <property type="term" value="F:DNA binding"/>
    <property type="evidence" value="ECO:0007669"/>
    <property type="project" value="InterPro"/>
</dbReference>
<dbReference type="InterPro" id="IPR006554">
    <property type="entry name" value="Helicase-like_DEXD_c2"/>
</dbReference>
<keyword evidence="2 5" id="KW-0378">Hydrolase</keyword>
<dbReference type="GO" id="GO:0034085">
    <property type="term" value="P:establishment of sister chromatid cohesion"/>
    <property type="evidence" value="ECO:0007669"/>
    <property type="project" value="TreeGrafter"/>
</dbReference>
<keyword evidence="3" id="KW-0067">ATP-binding</keyword>
<evidence type="ECO:0000256" key="2">
    <source>
        <dbReference type="ARBA" id="ARBA00022801"/>
    </source>
</evidence>
<keyword evidence="6" id="KW-1185">Reference proteome</keyword>
<accession>A0A0V0QZ19</accession>
<dbReference type="InterPro" id="IPR045028">
    <property type="entry name" value="DinG/Rad3-like"/>
</dbReference>
<name>A0A0V0QZ19_PSEPJ</name>
<dbReference type="OrthoDB" id="297351at2759"/>
<dbReference type="Gene3D" id="3.40.50.300">
    <property type="entry name" value="P-loop containing nucleotide triphosphate hydrolases"/>
    <property type="match status" value="2"/>
</dbReference>
<keyword evidence="1" id="KW-0547">Nucleotide-binding</keyword>
<dbReference type="EMBL" id="LDAU01000082">
    <property type="protein sequence ID" value="KRX07483.1"/>
    <property type="molecule type" value="Genomic_DNA"/>
</dbReference>
<reference evidence="5 6" key="1">
    <citation type="journal article" date="2015" name="Sci. Rep.">
        <title>Genome of the facultative scuticociliatosis pathogen Pseudocohnilembus persalinus provides insight into its virulence through horizontal gene transfer.</title>
        <authorList>
            <person name="Xiong J."/>
            <person name="Wang G."/>
            <person name="Cheng J."/>
            <person name="Tian M."/>
            <person name="Pan X."/>
            <person name="Warren A."/>
            <person name="Jiang C."/>
            <person name="Yuan D."/>
            <person name="Miao W."/>
        </authorList>
    </citation>
    <scope>NUCLEOTIDE SEQUENCE [LARGE SCALE GENOMIC DNA]</scope>
    <source>
        <strain evidence="5">36N120E</strain>
    </source>
</reference>
<protein>
    <submittedName>
        <fullName evidence="5">p-loop containing nucleoside triphosphate hydrolase</fullName>
    </submittedName>
</protein>
<evidence type="ECO:0000313" key="6">
    <source>
        <dbReference type="Proteomes" id="UP000054937"/>
    </source>
</evidence>
<dbReference type="SUPFAM" id="SSF52540">
    <property type="entry name" value="P-loop containing nucleoside triphosphate hydrolases"/>
    <property type="match status" value="1"/>
</dbReference>